<evidence type="ECO:0000259" key="4">
    <source>
        <dbReference type="PROSITE" id="PS50932"/>
    </source>
</evidence>
<evidence type="ECO:0000313" key="6">
    <source>
        <dbReference type="Proteomes" id="UP000503018"/>
    </source>
</evidence>
<dbReference type="Pfam" id="PF13377">
    <property type="entry name" value="Peripla_BP_3"/>
    <property type="match status" value="1"/>
</dbReference>
<keyword evidence="6" id="KW-1185">Reference proteome</keyword>
<proteinExistence type="predicted"/>
<name>A0A6M4AV94_9SPHN</name>
<accession>A0A6M4AV94</accession>
<organism evidence="5 6">
    <name type="scientific">Sphingomonas lacunae</name>
    <dbReference type="NCBI Taxonomy" id="2698828"/>
    <lineage>
        <taxon>Bacteria</taxon>
        <taxon>Pseudomonadati</taxon>
        <taxon>Pseudomonadota</taxon>
        <taxon>Alphaproteobacteria</taxon>
        <taxon>Sphingomonadales</taxon>
        <taxon>Sphingomonadaceae</taxon>
        <taxon>Sphingomonas</taxon>
    </lineage>
</organism>
<evidence type="ECO:0000256" key="1">
    <source>
        <dbReference type="ARBA" id="ARBA00023015"/>
    </source>
</evidence>
<dbReference type="SUPFAM" id="SSF53822">
    <property type="entry name" value="Periplasmic binding protein-like I"/>
    <property type="match status" value="1"/>
</dbReference>
<dbReference type="KEGG" id="slan:GV829_09185"/>
<evidence type="ECO:0000313" key="5">
    <source>
        <dbReference type="EMBL" id="QJQ32606.1"/>
    </source>
</evidence>
<dbReference type="Gene3D" id="1.10.260.40">
    <property type="entry name" value="lambda repressor-like DNA-binding domains"/>
    <property type="match status" value="1"/>
</dbReference>
<dbReference type="AlphaFoldDB" id="A0A6M4AV94"/>
<dbReference type="InterPro" id="IPR046335">
    <property type="entry name" value="LacI/GalR-like_sensor"/>
</dbReference>
<dbReference type="EMBL" id="CP053015">
    <property type="protein sequence ID" value="QJQ32606.1"/>
    <property type="molecule type" value="Genomic_DNA"/>
</dbReference>
<dbReference type="PANTHER" id="PTHR30146">
    <property type="entry name" value="LACI-RELATED TRANSCRIPTIONAL REPRESSOR"/>
    <property type="match status" value="1"/>
</dbReference>
<sequence length="351" mass="36990">MVASKGGTVTIEHVASAAGVSRQTVSRVINNGPNVKPAVRERILQVIDQLGYVPNLAARRMGGARSYLILAINDRQRTIHNWQAGLGNDWVDQMLYGGMLTCEERGYHMLFELVDTQQECAVRQVERALAALQPDGVMLTPPHTENTALSGLLESRGIPYGRIGAAAREDGINVFMNDAEASSAAVRHLVELGHQRIAFISGSADYAASDTRLAGYGAALAGYGIAAVDAYVEHGDFSFASGVAAMDRLLALPVPPTAVIASNDEMAFAALHAADARGIAVPGGLSVVSFDDTPGVRFSVPPLTAIRQPIADLSASLCGRLVDAVNGAPRTGNHELPFELVVRKTTAAPAS</sequence>
<dbReference type="GO" id="GO:0003700">
    <property type="term" value="F:DNA-binding transcription factor activity"/>
    <property type="evidence" value="ECO:0007669"/>
    <property type="project" value="TreeGrafter"/>
</dbReference>
<dbReference type="InterPro" id="IPR010982">
    <property type="entry name" value="Lambda_DNA-bd_dom_sf"/>
</dbReference>
<dbReference type="InterPro" id="IPR028082">
    <property type="entry name" value="Peripla_BP_I"/>
</dbReference>
<gene>
    <name evidence="5" type="ORF">GV829_09185</name>
</gene>
<dbReference type="Gene3D" id="3.40.50.2300">
    <property type="match status" value="2"/>
</dbReference>
<dbReference type="PROSITE" id="PS50932">
    <property type="entry name" value="HTH_LACI_2"/>
    <property type="match status" value="1"/>
</dbReference>
<evidence type="ECO:0000256" key="2">
    <source>
        <dbReference type="ARBA" id="ARBA00023125"/>
    </source>
</evidence>
<dbReference type="Pfam" id="PF00356">
    <property type="entry name" value="LacI"/>
    <property type="match status" value="1"/>
</dbReference>
<dbReference type="PANTHER" id="PTHR30146:SF153">
    <property type="entry name" value="LACTOSE OPERON REPRESSOR"/>
    <property type="match status" value="1"/>
</dbReference>
<keyword evidence="1" id="KW-0805">Transcription regulation</keyword>
<dbReference type="SUPFAM" id="SSF47413">
    <property type="entry name" value="lambda repressor-like DNA-binding domains"/>
    <property type="match status" value="1"/>
</dbReference>
<keyword evidence="3" id="KW-0804">Transcription</keyword>
<dbReference type="GO" id="GO:0000976">
    <property type="term" value="F:transcription cis-regulatory region binding"/>
    <property type="evidence" value="ECO:0007669"/>
    <property type="project" value="TreeGrafter"/>
</dbReference>
<dbReference type="Proteomes" id="UP000503018">
    <property type="component" value="Chromosome"/>
</dbReference>
<dbReference type="CDD" id="cd01392">
    <property type="entry name" value="HTH_LacI"/>
    <property type="match status" value="1"/>
</dbReference>
<evidence type="ECO:0000256" key="3">
    <source>
        <dbReference type="ARBA" id="ARBA00023163"/>
    </source>
</evidence>
<protein>
    <submittedName>
        <fullName evidence="5">LacI family DNA-binding transcriptional regulator</fullName>
    </submittedName>
</protein>
<feature type="domain" description="HTH lacI-type" evidence="4">
    <location>
        <begin position="9"/>
        <end position="63"/>
    </location>
</feature>
<reference evidence="5 6" key="1">
    <citation type="submission" date="2020-01" db="EMBL/GenBank/DDBJ databases">
        <title>Sphingomonas sp. strain CSW-10.</title>
        <authorList>
            <person name="Chen W.-M."/>
        </authorList>
    </citation>
    <scope>NUCLEOTIDE SEQUENCE [LARGE SCALE GENOMIC DNA]</scope>
    <source>
        <strain evidence="5 6">CSW-10</strain>
    </source>
</reference>
<dbReference type="CDD" id="cd01545">
    <property type="entry name" value="PBP1_SalR"/>
    <property type="match status" value="1"/>
</dbReference>
<keyword evidence="2 5" id="KW-0238">DNA-binding</keyword>
<dbReference type="InterPro" id="IPR000843">
    <property type="entry name" value="HTH_LacI"/>
</dbReference>
<dbReference type="SMART" id="SM00354">
    <property type="entry name" value="HTH_LACI"/>
    <property type="match status" value="1"/>
</dbReference>